<evidence type="ECO:0000313" key="1">
    <source>
        <dbReference type="EMBL" id="KAJ8619876.1"/>
    </source>
</evidence>
<keyword evidence="2" id="KW-1185">Reference proteome</keyword>
<organism evidence="1 2">
    <name type="scientific">Persea americana</name>
    <name type="common">Avocado</name>
    <dbReference type="NCBI Taxonomy" id="3435"/>
    <lineage>
        <taxon>Eukaryota</taxon>
        <taxon>Viridiplantae</taxon>
        <taxon>Streptophyta</taxon>
        <taxon>Embryophyta</taxon>
        <taxon>Tracheophyta</taxon>
        <taxon>Spermatophyta</taxon>
        <taxon>Magnoliopsida</taxon>
        <taxon>Magnoliidae</taxon>
        <taxon>Laurales</taxon>
        <taxon>Lauraceae</taxon>
        <taxon>Persea</taxon>
    </lineage>
</organism>
<reference evidence="1 2" key="1">
    <citation type="journal article" date="2022" name="Hortic Res">
        <title>A haplotype resolved chromosomal level avocado genome allows analysis of novel avocado genes.</title>
        <authorList>
            <person name="Nath O."/>
            <person name="Fletcher S.J."/>
            <person name="Hayward A."/>
            <person name="Shaw L.M."/>
            <person name="Masouleh A.K."/>
            <person name="Furtado A."/>
            <person name="Henry R.J."/>
            <person name="Mitter N."/>
        </authorList>
    </citation>
    <scope>NUCLEOTIDE SEQUENCE [LARGE SCALE GENOMIC DNA]</scope>
    <source>
        <strain evidence="2">cv. Hass</strain>
    </source>
</reference>
<sequence length="108" mass="12486">MYSHRYLHTLKSYVRNRSHPEGPIAEGYLSKECSTFCSRYLHEVETRFNRPVRNYDGGDAESHEDFSIFAGIGRALGKATLRTLSTDEWEQAHLYVLNNCDEVAPFVR</sequence>
<accession>A0ACC2KFL9</accession>
<evidence type="ECO:0000313" key="2">
    <source>
        <dbReference type="Proteomes" id="UP001234297"/>
    </source>
</evidence>
<name>A0ACC2KFL9_PERAE</name>
<dbReference type="EMBL" id="CM056817">
    <property type="protein sequence ID" value="KAJ8619876.1"/>
    <property type="molecule type" value="Genomic_DNA"/>
</dbReference>
<comment type="caution">
    <text evidence="1">The sequence shown here is derived from an EMBL/GenBank/DDBJ whole genome shotgun (WGS) entry which is preliminary data.</text>
</comment>
<proteinExistence type="predicted"/>
<dbReference type="Proteomes" id="UP001234297">
    <property type="component" value="Chromosome 9"/>
</dbReference>
<gene>
    <name evidence="1" type="ORF">MRB53_028405</name>
</gene>
<protein>
    <submittedName>
        <fullName evidence="1">Uncharacterized protein</fullName>
    </submittedName>
</protein>